<comment type="cofactor">
    <cofactor evidence="1 9">
        <name>pyridoxal 5'-phosphate</name>
        <dbReference type="ChEBI" id="CHEBI:597326"/>
    </cofactor>
</comment>
<evidence type="ECO:0000256" key="8">
    <source>
        <dbReference type="RuleBase" id="RU003560"/>
    </source>
</evidence>
<dbReference type="OrthoDB" id="10261433at2759"/>
<dbReference type="FunFam" id="3.90.1150.10:FF:000152">
    <property type="entry name" value="Ornithine aminotransferase"/>
    <property type="match status" value="1"/>
</dbReference>
<keyword evidence="11" id="KW-1185">Reference proteome</keyword>
<dbReference type="CDD" id="cd00610">
    <property type="entry name" value="OAT_like"/>
    <property type="match status" value="1"/>
</dbReference>
<evidence type="ECO:0000256" key="1">
    <source>
        <dbReference type="ARBA" id="ARBA00001933"/>
    </source>
</evidence>
<dbReference type="GO" id="GO:0010121">
    <property type="term" value="P:L-arginine catabolic process to proline via ornithine"/>
    <property type="evidence" value="ECO:0007669"/>
    <property type="project" value="TreeGrafter"/>
</dbReference>
<dbReference type="EMBL" id="VXIS01000090">
    <property type="protein sequence ID" value="KAA8906295.1"/>
    <property type="molecule type" value="Genomic_DNA"/>
</dbReference>
<dbReference type="InterPro" id="IPR015424">
    <property type="entry name" value="PyrdxlP-dep_Trfase"/>
</dbReference>
<dbReference type="PROSITE" id="PS00600">
    <property type="entry name" value="AA_TRANSFER_CLASS_3"/>
    <property type="match status" value="1"/>
</dbReference>
<dbReference type="GO" id="GO:0042802">
    <property type="term" value="F:identical protein binding"/>
    <property type="evidence" value="ECO:0007669"/>
    <property type="project" value="TreeGrafter"/>
</dbReference>
<dbReference type="PANTHER" id="PTHR11986:SF18">
    <property type="entry name" value="ORNITHINE AMINOTRANSFERASE, MITOCHONDRIAL"/>
    <property type="match status" value="1"/>
</dbReference>
<dbReference type="FunFam" id="3.40.640.10:FF:000011">
    <property type="entry name" value="Ornithine aminotransferase"/>
    <property type="match status" value="1"/>
</dbReference>
<proteinExistence type="inferred from homology"/>
<dbReference type="InterPro" id="IPR015422">
    <property type="entry name" value="PyrdxlP-dep_Trfase_small"/>
</dbReference>
<keyword evidence="6 9" id="KW-0808">Transferase</keyword>
<keyword evidence="5 9" id="KW-0032">Aminotransferase</keyword>
<dbReference type="UniPathway" id="UPA00098">
    <property type="reaction ID" value="UER00358"/>
</dbReference>
<evidence type="ECO:0000256" key="5">
    <source>
        <dbReference type="ARBA" id="ARBA00022576"/>
    </source>
</evidence>
<sequence>MAPAANHNGNAKTGVATVDSYHASSSKQALDLEHEYAAHNYHPLPIVFSKAQGVHVWDPEGKQYLDFLSAYSAVNQGHSHPKIVNALIEQAQKLALSSRAFYNDVFPVFAKFVTEYFGFDMVLPMNTGAEAVETGIKIARKWGYKVKKIPENEAIVLGVAENFHGRTFGAVSMSTDPECRENYGPYLPGVGPISPATGKTMRFNHAEDLEEALKSHGDKIAAFLVEPIQGEAGIVVPDDDYLKRVRELCTQYNVLLICDEIQTGIARTGKLLCFEHYDIKPDIVLLGKAISGGVYPVSAVLARKDVMLCVEPGTHGSTYGGNPLACAVALAALEVVRDEKLTERAAVLGERFREGLRKLNSPAIKTIRGKGLLNAVVIDESQTHGHSAWNLCLILKEKGLLAKPTHQNIIRLAPPLVITEEQIDQALGIFKEALETLPTWKEEEVAAEERTHVNVLDD</sequence>
<dbReference type="GO" id="GO:0019544">
    <property type="term" value="P:L-arginine catabolic process to L-glutamate"/>
    <property type="evidence" value="ECO:0007669"/>
    <property type="project" value="TreeGrafter"/>
</dbReference>
<comment type="similarity">
    <text evidence="3 8">Belongs to the class-III pyridoxal-phosphate-dependent aminotransferase family.</text>
</comment>
<comment type="catalytic activity">
    <reaction evidence="9">
        <text>a 2-oxocarboxylate + L-ornithine = L-glutamate 5-semialdehyde + an L-alpha-amino acid</text>
        <dbReference type="Rhea" id="RHEA:13877"/>
        <dbReference type="ChEBI" id="CHEBI:35179"/>
        <dbReference type="ChEBI" id="CHEBI:46911"/>
        <dbReference type="ChEBI" id="CHEBI:58066"/>
        <dbReference type="ChEBI" id="CHEBI:59869"/>
        <dbReference type="EC" id="2.6.1.13"/>
    </reaction>
</comment>
<dbReference type="GO" id="GO:0055129">
    <property type="term" value="P:L-proline biosynthetic process"/>
    <property type="evidence" value="ECO:0007669"/>
    <property type="project" value="UniProtKB-UniPathway"/>
</dbReference>
<dbReference type="GO" id="GO:0004587">
    <property type="term" value="F:ornithine aminotransferase activity"/>
    <property type="evidence" value="ECO:0007669"/>
    <property type="project" value="UniProtKB-EC"/>
</dbReference>
<name>A0A5J5EWT4_9PEZI</name>
<dbReference type="PIRSF" id="PIRSF000521">
    <property type="entry name" value="Transaminase_4ab_Lys_Orn"/>
    <property type="match status" value="1"/>
</dbReference>
<dbReference type="Gene3D" id="3.90.1150.10">
    <property type="entry name" value="Aspartate Aminotransferase, domain 1"/>
    <property type="match status" value="1"/>
</dbReference>
<protein>
    <recommendedName>
        <fullName evidence="4 9">Ornithine aminotransferase</fullName>
        <ecNumber evidence="4 9">2.6.1.13</ecNumber>
    </recommendedName>
</protein>
<gene>
    <name evidence="10" type="ORF">FN846DRAFT_949034</name>
</gene>
<dbReference type="NCBIfam" id="TIGR01885">
    <property type="entry name" value="Orn_aminotrans"/>
    <property type="match status" value="1"/>
</dbReference>
<dbReference type="GO" id="GO:0005737">
    <property type="term" value="C:cytoplasm"/>
    <property type="evidence" value="ECO:0007669"/>
    <property type="project" value="TreeGrafter"/>
</dbReference>
<evidence type="ECO:0000256" key="2">
    <source>
        <dbReference type="ARBA" id="ARBA00004998"/>
    </source>
</evidence>
<evidence type="ECO:0000256" key="4">
    <source>
        <dbReference type="ARBA" id="ARBA00012924"/>
    </source>
</evidence>
<dbReference type="InterPro" id="IPR050103">
    <property type="entry name" value="Class-III_PLP-dep_AT"/>
</dbReference>
<keyword evidence="7 8" id="KW-0663">Pyridoxal phosphate</keyword>
<dbReference type="SUPFAM" id="SSF53383">
    <property type="entry name" value="PLP-dependent transferases"/>
    <property type="match status" value="1"/>
</dbReference>
<accession>A0A5J5EWT4</accession>
<comment type="pathway">
    <text evidence="2 9">Amino-acid biosynthesis; L-proline biosynthesis; L-glutamate 5-semialdehyde from L-ornithine: step 1/1.</text>
</comment>
<evidence type="ECO:0000313" key="10">
    <source>
        <dbReference type="EMBL" id="KAA8906295.1"/>
    </source>
</evidence>
<dbReference type="InterPro" id="IPR049704">
    <property type="entry name" value="Aminotrans_3_PPA_site"/>
</dbReference>
<dbReference type="InParanoid" id="A0A5J5EWT4"/>
<dbReference type="Proteomes" id="UP000326924">
    <property type="component" value="Unassembled WGS sequence"/>
</dbReference>
<dbReference type="PANTHER" id="PTHR11986">
    <property type="entry name" value="AMINOTRANSFERASE CLASS III"/>
    <property type="match status" value="1"/>
</dbReference>
<dbReference type="Pfam" id="PF00202">
    <property type="entry name" value="Aminotran_3"/>
    <property type="match status" value="1"/>
</dbReference>
<dbReference type="InterPro" id="IPR015421">
    <property type="entry name" value="PyrdxlP-dep_Trfase_major"/>
</dbReference>
<dbReference type="GO" id="GO:0030170">
    <property type="term" value="F:pyridoxal phosphate binding"/>
    <property type="evidence" value="ECO:0007669"/>
    <property type="project" value="InterPro"/>
</dbReference>
<evidence type="ECO:0000256" key="7">
    <source>
        <dbReference type="ARBA" id="ARBA00022898"/>
    </source>
</evidence>
<comment type="caution">
    <text evidence="10">The sequence shown here is derived from an EMBL/GenBank/DDBJ whole genome shotgun (WGS) entry which is preliminary data.</text>
</comment>
<evidence type="ECO:0000256" key="6">
    <source>
        <dbReference type="ARBA" id="ARBA00022679"/>
    </source>
</evidence>
<evidence type="ECO:0000256" key="9">
    <source>
        <dbReference type="RuleBase" id="RU365036"/>
    </source>
</evidence>
<dbReference type="FunCoup" id="A0A5J5EWT4">
    <property type="interactions" value="803"/>
</dbReference>
<organism evidence="10 11">
    <name type="scientific">Sphaerosporella brunnea</name>
    <dbReference type="NCBI Taxonomy" id="1250544"/>
    <lineage>
        <taxon>Eukaryota</taxon>
        <taxon>Fungi</taxon>
        <taxon>Dikarya</taxon>
        <taxon>Ascomycota</taxon>
        <taxon>Pezizomycotina</taxon>
        <taxon>Pezizomycetes</taxon>
        <taxon>Pezizales</taxon>
        <taxon>Pyronemataceae</taxon>
        <taxon>Sphaerosporella</taxon>
    </lineage>
</organism>
<dbReference type="EC" id="2.6.1.13" evidence="4 9"/>
<dbReference type="AlphaFoldDB" id="A0A5J5EWT4"/>
<evidence type="ECO:0000313" key="11">
    <source>
        <dbReference type="Proteomes" id="UP000326924"/>
    </source>
</evidence>
<evidence type="ECO:0000256" key="3">
    <source>
        <dbReference type="ARBA" id="ARBA00008954"/>
    </source>
</evidence>
<dbReference type="InterPro" id="IPR010164">
    <property type="entry name" value="Orn_aminotrans"/>
</dbReference>
<dbReference type="InterPro" id="IPR005814">
    <property type="entry name" value="Aminotrans_3"/>
</dbReference>
<reference evidence="10 11" key="1">
    <citation type="submission" date="2019-09" db="EMBL/GenBank/DDBJ databases">
        <title>Draft genome of the ectomycorrhizal ascomycete Sphaerosporella brunnea.</title>
        <authorList>
            <consortium name="DOE Joint Genome Institute"/>
            <person name="Benucci G.M."/>
            <person name="Marozzi G."/>
            <person name="Antonielli L."/>
            <person name="Sanchez S."/>
            <person name="Marco P."/>
            <person name="Wang X."/>
            <person name="Falini L.B."/>
            <person name="Barry K."/>
            <person name="Haridas S."/>
            <person name="Lipzen A."/>
            <person name="Labutti K."/>
            <person name="Grigoriev I.V."/>
            <person name="Murat C."/>
            <person name="Martin F."/>
            <person name="Albertini E."/>
            <person name="Donnini D."/>
            <person name="Bonito G."/>
        </authorList>
    </citation>
    <scope>NUCLEOTIDE SEQUENCE [LARGE SCALE GENOMIC DNA]</scope>
    <source>
        <strain evidence="10 11">Sb_GMNB300</strain>
    </source>
</reference>
<dbReference type="Gene3D" id="3.40.640.10">
    <property type="entry name" value="Type I PLP-dependent aspartate aminotransferase-like (Major domain)"/>
    <property type="match status" value="1"/>
</dbReference>